<dbReference type="Proteomes" id="UP001454036">
    <property type="component" value="Unassembled WGS sequence"/>
</dbReference>
<evidence type="ECO:0000256" key="1">
    <source>
        <dbReference type="SAM" id="MobiDB-lite"/>
    </source>
</evidence>
<reference evidence="2 3" key="1">
    <citation type="submission" date="2024-01" db="EMBL/GenBank/DDBJ databases">
        <title>The complete chloroplast genome sequence of Lithospermum erythrorhizon: insights into the phylogenetic relationship among Boraginaceae species and the maternal lineages of purple gromwells.</title>
        <authorList>
            <person name="Okada T."/>
            <person name="Watanabe K."/>
        </authorList>
    </citation>
    <scope>NUCLEOTIDE SEQUENCE [LARGE SCALE GENOMIC DNA]</scope>
</reference>
<evidence type="ECO:0000313" key="2">
    <source>
        <dbReference type="EMBL" id="GAA0171973.1"/>
    </source>
</evidence>
<dbReference type="PANTHER" id="PTHR47292:SF1">
    <property type="entry name" value="TRANSCRIPTION ELONGATION FACTOR (TFIIS) FAMILY PROTEIN"/>
    <property type="match status" value="1"/>
</dbReference>
<gene>
    <name evidence="2" type="ORF">LIER_25890</name>
</gene>
<dbReference type="EMBL" id="BAABME010007900">
    <property type="protein sequence ID" value="GAA0171973.1"/>
    <property type="molecule type" value="Genomic_DNA"/>
</dbReference>
<proteinExistence type="predicted"/>
<feature type="compositionally biased region" description="Low complexity" evidence="1">
    <location>
        <begin position="111"/>
        <end position="125"/>
    </location>
</feature>
<protein>
    <submittedName>
        <fullName evidence="2">Uncharacterized protein</fullName>
    </submittedName>
</protein>
<dbReference type="PANTHER" id="PTHR47292">
    <property type="entry name" value="TRANSCRIPTION ELONGATION FACTOR (TFIIS) FAMILY PROTEIN-RELATED"/>
    <property type="match status" value="1"/>
</dbReference>
<dbReference type="AlphaFoldDB" id="A0AAV3R9P6"/>
<comment type="caution">
    <text evidence="2">The sequence shown here is derived from an EMBL/GenBank/DDBJ whole genome shotgun (WGS) entry which is preliminary data.</text>
</comment>
<accession>A0AAV3R9P6</accession>
<organism evidence="2 3">
    <name type="scientific">Lithospermum erythrorhizon</name>
    <name type="common">Purple gromwell</name>
    <name type="synonym">Lithospermum officinale var. erythrorhizon</name>
    <dbReference type="NCBI Taxonomy" id="34254"/>
    <lineage>
        <taxon>Eukaryota</taxon>
        <taxon>Viridiplantae</taxon>
        <taxon>Streptophyta</taxon>
        <taxon>Embryophyta</taxon>
        <taxon>Tracheophyta</taxon>
        <taxon>Spermatophyta</taxon>
        <taxon>Magnoliopsida</taxon>
        <taxon>eudicotyledons</taxon>
        <taxon>Gunneridae</taxon>
        <taxon>Pentapetalae</taxon>
        <taxon>asterids</taxon>
        <taxon>lamiids</taxon>
        <taxon>Boraginales</taxon>
        <taxon>Boraginaceae</taxon>
        <taxon>Boraginoideae</taxon>
        <taxon>Lithospermeae</taxon>
        <taxon>Lithospermum</taxon>
    </lineage>
</organism>
<sequence length="227" mass="24467">MLSASRVTAPLMPVGPLHFEGALGWKGSAATGAFRPSSLRGVPESVFTLSAGRSNSSSKASHSLLNIDLNVEMSSRRPERLEFDLHQLSEGGAPLDLQTEQDLFHHKSGHHNQSSSLSSSKQPSLRNIDLNDQPTTANDLASARFYLKPSQSFIESGSVKSDDSTISIMGMRVEVNGRNSSVKPFPLSNGRILIWRDLVLCGLPPRSSIPFSSPMYGSGGAIPYMVD</sequence>
<name>A0AAV3R9P6_LITER</name>
<keyword evidence="3" id="KW-1185">Reference proteome</keyword>
<evidence type="ECO:0000313" key="3">
    <source>
        <dbReference type="Proteomes" id="UP001454036"/>
    </source>
</evidence>
<feature type="region of interest" description="Disordered" evidence="1">
    <location>
        <begin position="106"/>
        <end position="133"/>
    </location>
</feature>